<evidence type="ECO:0000313" key="2">
    <source>
        <dbReference type="EMBL" id="KDR74349.1"/>
    </source>
</evidence>
<dbReference type="AlphaFoldDB" id="A0A067T337"/>
<evidence type="ECO:0000256" key="1">
    <source>
        <dbReference type="SAM" id="MobiDB-lite"/>
    </source>
</evidence>
<evidence type="ECO:0000313" key="3">
    <source>
        <dbReference type="Proteomes" id="UP000027222"/>
    </source>
</evidence>
<name>A0A067T337_GALM3</name>
<reference evidence="3" key="1">
    <citation type="journal article" date="2014" name="Proc. Natl. Acad. Sci. U.S.A.">
        <title>Extensive sampling of basidiomycete genomes demonstrates inadequacy of the white-rot/brown-rot paradigm for wood decay fungi.</title>
        <authorList>
            <person name="Riley R."/>
            <person name="Salamov A.A."/>
            <person name="Brown D.W."/>
            <person name="Nagy L.G."/>
            <person name="Floudas D."/>
            <person name="Held B.W."/>
            <person name="Levasseur A."/>
            <person name="Lombard V."/>
            <person name="Morin E."/>
            <person name="Otillar R."/>
            <person name="Lindquist E.A."/>
            <person name="Sun H."/>
            <person name="LaButti K.M."/>
            <person name="Schmutz J."/>
            <person name="Jabbour D."/>
            <person name="Luo H."/>
            <person name="Baker S.E."/>
            <person name="Pisabarro A.G."/>
            <person name="Walton J.D."/>
            <person name="Blanchette R.A."/>
            <person name="Henrissat B."/>
            <person name="Martin F."/>
            <person name="Cullen D."/>
            <person name="Hibbett D.S."/>
            <person name="Grigoriev I.V."/>
        </authorList>
    </citation>
    <scope>NUCLEOTIDE SEQUENCE [LARGE SCALE GENOMIC DNA]</scope>
    <source>
        <strain evidence="3">CBS 339.88</strain>
    </source>
</reference>
<keyword evidence="3" id="KW-1185">Reference proteome</keyword>
<accession>A0A067T337</accession>
<dbReference type="HOGENOM" id="CLU_1124612_0_0_1"/>
<gene>
    <name evidence="2" type="ORF">GALMADRAFT_157573</name>
</gene>
<sequence>MSDFRAPKRGGLRARIATSVRPDEGRLSMRLPGDFRASQRGPTFGRQTDDFRASQRGATFGRQTDDFRCADLATSVCATIAASGASTEDFDVEMDRERTVDRLCIFDCLTRRELAAKAFVPVPITQPQFVEGSSSGTGQLGYKASPHSSSSNDTLREEEGIETEVLADPQLEESPSKKRKIVASIALPYPACSLANGSGNSSYNNDKPDKKAVKSYHKAPPLRAWSSHWVSRLDAPTVIILLVKIRQ</sequence>
<proteinExistence type="predicted"/>
<dbReference type="EMBL" id="KL142383">
    <property type="protein sequence ID" value="KDR74349.1"/>
    <property type="molecule type" value="Genomic_DNA"/>
</dbReference>
<organism evidence="2 3">
    <name type="scientific">Galerina marginata (strain CBS 339.88)</name>
    <dbReference type="NCBI Taxonomy" id="685588"/>
    <lineage>
        <taxon>Eukaryota</taxon>
        <taxon>Fungi</taxon>
        <taxon>Dikarya</taxon>
        <taxon>Basidiomycota</taxon>
        <taxon>Agaricomycotina</taxon>
        <taxon>Agaricomycetes</taxon>
        <taxon>Agaricomycetidae</taxon>
        <taxon>Agaricales</taxon>
        <taxon>Agaricineae</taxon>
        <taxon>Strophariaceae</taxon>
        <taxon>Galerina</taxon>
    </lineage>
</organism>
<dbReference type="Proteomes" id="UP000027222">
    <property type="component" value="Unassembled WGS sequence"/>
</dbReference>
<protein>
    <submittedName>
        <fullName evidence="2">Uncharacterized protein</fullName>
    </submittedName>
</protein>
<feature type="region of interest" description="Disordered" evidence="1">
    <location>
        <begin position="130"/>
        <end position="173"/>
    </location>
</feature>